<dbReference type="InterPro" id="IPR022742">
    <property type="entry name" value="Hydrolase_4"/>
</dbReference>
<sequence>MSPPTHTTTTSNLTLTDGHTLYTKTWSPTTPHTATLIFIHGFSDHCNFYGILFPTLAAQHAIKTYSFDQRGWGRSVHAPKEKGLTGGTARVMSDMTEFIRHVFAQEEVDGRKDVPVFLMGHSMGGAEVLCYLATGPREVLSRIRGFLCESPFVALHESSRPSRLTVALGRLAGRVLPSRQMVNQLEPGKLCRDEEVVRAYEADELCHDTGTLEGLAGMLDRASDLENDKVVVRDGVGEGGKTRLWVGFGTGDQILSERVCREWFGRVEVEDKEFRVYEGWYHKLHAEPGEDKVTFAGDVGRWMLGRCGSLEEGAGGGSAKAKL</sequence>
<dbReference type="InterPro" id="IPR051044">
    <property type="entry name" value="MAG_DAG_Lipase"/>
</dbReference>
<evidence type="ECO:0000259" key="1">
    <source>
        <dbReference type="Pfam" id="PF12146"/>
    </source>
</evidence>
<dbReference type="InterPro" id="IPR029058">
    <property type="entry name" value="AB_hydrolase_fold"/>
</dbReference>
<organism evidence="2 3">
    <name type="scientific">Zasmidium cellare ATCC 36951</name>
    <dbReference type="NCBI Taxonomy" id="1080233"/>
    <lineage>
        <taxon>Eukaryota</taxon>
        <taxon>Fungi</taxon>
        <taxon>Dikarya</taxon>
        <taxon>Ascomycota</taxon>
        <taxon>Pezizomycotina</taxon>
        <taxon>Dothideomycetes</taxon>
        <taxon>Dothideomycetidae</taxon>
        <taxon>Mycosphaerellales</taxon>
        <taxon>Mycosphaerellaceae</taxon>
        <taxon>Zasmidium</taxon>
    </lineage>
</organism>
<dbReference type="OrthoDB" id="10249433at2759"/>
<dbReference type="AlphaFoldDB" id="A0A6A6BVT4"/>
<keyword evidence="3" id="KW-1185">Reference proteome</keyword>
<reference evidence="2" key="1">
    <citation type="journal article" date="2020" name="Stud. Mycol.">
        <title>101 Dothideomycetes genomes: a test case for predicting lifestyles and emergence of pathogens.</title>
        <authorList>
            <person name="Haridas S."/>
            <person name="Albert R."/>
            <person name="Binder M."/>
            <person name="Bloem J."/>
            <person name="Labutti K."/>
            <person name="Salamov A."/>
            <person name="Andreopoulos B."/>
            <person name="Baker S."/>
            <person name="Barry K."/>
            <person name="Bills G."/>
            <person name="Bluhm B."/>
            <person name="Cannon C."/>
            <person name="Castanera R."/>
            <person name="Culley D."/>
            <person name="Daum C."/>
            <person name="Ezra D."/>
            <person name="Gonzalez J."/>
            <person name="Henrissat B."/>
            <person name="Kuo A."/>
            <person name="Liang C."/>
            <person name="Lipzen A."/>
            <person name="Lutzoni F."/>
            <person name="Magnuson J."/>
            <person name="Mondo S."/>
            <person name="Nolan M."/>
            <person name="Ohm R."/>
            <person name="Pangilinan J."/>
            <person name="Park H.-J."/>
            <person name="Ramirez L."/>
            <person name="Alfaro M."/>
            <person name="Sun H."/>
            <person name="Tritt A."/>
            <person name="Yoshinaga Y."/>
            <person name="Zwiers L.-H."/>
            <person name="Turgeon B."/>
            <person name="Goodwin S."/>
            <person name="Spatafora J."/>
            <person name="Crous P."/>
            <person name="Grigoriev I."/>
        </authorList>
    </citation>
    <scope>NUCLEOTIDE SEQUENCE</scope>
    <source>
        <strain evidence="2">ATCC 36951</strain>
    </source>
</reference>
<dbReference type="SUPFAM" id="SSF53474">
    <property type="entry name" value="alpha/beta-Hydrolases"/>
    <property type="match status" value="1"/>
</dbReference>
<dbReference type="EMBL" id="ML993646">
    <property type="protein sequence ID" value="KAF2158891.1"/>
    <property type="molecule type" value="Genomic_DNA"/>
</dbReference>
<dbReference type="Pfam" id="PF12146">
    <property type="entry name" value="Hydrolase_4"/>
    <property type="match status" value="1"/>
</dbReference>
<feature type="domain" description="Serine aminopeptidase S33" evidence="1">
    <location>
        <begin position="31"/>
        <end position="288"/>
    </location>
</feature>
<proteinExistence type="predicted"/>
<dbReference type="Proteomes" id="UP000799537">
    <property type="component" value="Unassembled WGS sequence"/>
</dbReference>
<dbReference type="PANTHER" id="PTHR11614">
    <property type="entry name" value="PHOSPHOLIPASE-RELATED"/>
    <property type="match status" value="1"/>
</dbReference>
<dbReference type="RefSeq" id="XP_033659780.1">
    <property type="nucleotide sequence ID" value="XM_033819143.1"/>
</dbReference>
<gene>
    <name evidence="2" type="ORF">M409DRAFT_71378</name>
</gene>
<dbReference type="GeneID" id="54572415"/>
<name>A0A6A6BVT4_ZASCE</name>
<protein>
    <recommendedName>
        <fullName evidence="1">Serine aminopeptidase S33 domain-containing protein</fullName>
    </recommendedName>
</protein>
<evidence type="ECO:0000313" key="3">
    <source>
        <dbReference type="Proteomes" id="UP000799537"/>
    </source>
</evidence>
<evidence type="ECO:0000313" key="2">
    <source>
        <dbReference type="EMBL" id="KAF2158891.1"/>
    </source>
</evidence>
<dbReference type="Gene3D" id="3.40.50.1820">
    <property type="entry name" value="alpha/beta hydrolase"/>
    <property type="match status" value="1"/>
</dbReference>
<accession>A0A6A6BVT4</accession>